<dbReference type="SUPFAM" id="SSF52833">
    <property type="entry name" value="Thioredoxin-like"/>
    <property type="match status" value="1"/>
</dbReference>
<dbReference type="EMBL" id="MN740157">
    <property type="protein sequence ID" value="QHT90711.1"/>
    <property type="molecule type" value="Genomic_DNA"/>
</dbReference>
<evidence type="ECO:0008006" key="2">
    <source>
        <dbReference type="Google" id="ProtNLM"/>
    </source>
</evidence>
<evidence type="ECO:0000313" key="1">
    <source>
        <dbReference type="EMBL" id="QHT90711.1"/>
    </source>
</evidence>
<organism evidence="1">
    <name type="scientific">viral metagenome</name>
    <dbReference type="NCBI Taxonomy" id="1070528"/>
    <lineage>
        <taxon>unclassified sequences</taxon>
        <taxon>metagenomes</taxon>
        <taxon>organismal metagenomes</taxon>
    </lineage>
</organism>
<name>A0A6C0ICD9_9ZZZZ</name>
<sequence>MTHPNHVLFAYLLQNCPYSQKMAKLLTKDQKQWVRRDSPRYHELKKTYATFPIVFRGKKYMGGYEDFISRSSS</sequence>
<protein>
    <recommendedName>
        <fullName evidence="2">Glutaredoxin domain-containing protein</fullName>
    </recommendedName>
</protein>
<dbReference type="InterPro" id="IPR036249">
    <property type="entry name" value="Thioredoxin-like_sf"/>
</dbReference>
<proteinExistence type="predicted"/>
<dbReference type="Pfam" id="PF04908">
    <property type="entry name" value="SH3BGR"/>
    <property type="match status" value="1"/>
</dbReference>
<dbReference type="InterPro" id="IPR006993">
    <property type="entry name" value="Glut_rich_SH3-bd"/>
</dbReference>
<dbReference type="AlphaFoldDB" id="A0A6C0ICD9"/>
<dbReference type="Gene3D" id="3.40.30.10">
    <property type="entry name" value="Glutaredoxin"/>
    <property type="match status" value="1"/>
</dbReference>
<accession>A0A6C0ICD9</accession>
<reference evidence="1" key="1">
    <citation type="journal article" date="2020" name="Nature">
        <title>Giant virus diversity and host interactions through global metagenomics.</title>
        <authorList>
            <person name="Schulz F."/>
            <person name="Roux S."/>
            <person name="Paez-Espino D."/>
            <person name="Jungbluth S."/>
            <person name="Walsh D.A."/>
            <person name="Denef V.J."/>
            <person name="McMahon K.D."/>
            <person name="Konstantinidis K.T."/>
            <person name="Eloe-Fadrosh E.A."/>
            <person name="Kyrpides N.C."/>
            <person name="Woyke T."/>
        </authorList>
    </citation>
    <scope>NUCLEOTIDE SEQUENCE</scope>
    <source>
        <strain evidence="1">GVMAG-M-3300023184-71</strain>
    </source>
</reference>